<reference evidence="8 9" key="1">
    <citation type="submission" date="2024-09" db="EMBL/GenBank/DDBJ databases">
        <title>Laminarin stimulates single cell rates of sulfate reduction while oxygen inhibits transcriptomic activity in coastal marine sediment.</title>
        <authorList>
            <person name="Lindsay M."/>
            <person name="Orcutt B."/>
            <person name="Emerson D."/>
            <person name="Stepanauskas R."/>
            <person name="D'Angelo T."/>
        </authorList>
    </citation>
    <scope>NUCLEOTIDE SEQUENCE [LARGE SCALE GENOMIC DNA]</scope>
    <source>
        <strain evidence="8">SAG AM-311-K15</strain>
    </source>
</reference>
<sequence length="456" mass="51881">MKPPHIVLIHPWIEDFAAFDFWIRPLGLLRLATYLKWQGFKVTLIDCLERTSPDMKALIKTQKGKDSGDGRGNFYKLPLPKPAAVSFIPRRFSRYGISVELFEQYLRDTEGPDLICLTSGMTYWYPALETVQRHIHDRWPHVPQVIGGIYASLLPEHAASKLAVKRVFPGLLSADFHQFLRELFPKFLISSTSSVDLMKFILEPDYSLLTNREYVSIETSQGCPYRCSYCATSIHSAHFVQFSPVDVLKLLNMLVNGCGTRDIAFYDDALFYNPATHIKPILQAVLKQNFRVRFHTPNGLFPRFIDLELADLMVKTGFRTIRLSLDTMSAERQKEMRKLEPSHLATAFHNLSAAGFPRKNIEVYLLVGLPGQKEEEVRAGLEFVAQLGGITRLAQFSPVPGTLEWQKAIELGIIKADSDPLLQNPSVYAFLNPTLTYEHFLQLKNLTAQLNHEIRG</sequence>
<organism evidence="8 9">
    <name type="scientific">candidate division CSSED10-310 bacterium</name>
    <dbReference type="NCBI Taxonomy" id="2855610"/>
    <lineage>
        <taxon>Bacteria</taxon>
        <taxon>Bacteria division CSSED10-310</taxon>
    </lineage>
</organism>
<dbReference type="InterPro" id="IPR058240">
    <property type="entry name" value="rSAM_sf"/>
</dbReference>
<dbReference type="InterPro" id="IPR051198">
    <property type="entry name" value="BchE-like"/>
</dbReference>
<dbReference type="SFLD" id="SFLDG01082">
    <property type="entry name" value="B12-binding_domain_containing"/>
    <property type="match status" value="1"/>
</dbReference>
<keyword evidence="9" id="KW-1185">Reference proteome</keyword>
<evidence type="ECO:0000313" key="8">
    <source>
        <dbReference type="EMBL" id="MFC1849670.1"/>
    </source>
</evidence>
<dbReference type="PROSITE" id="PS51332">
    <property type="entry name" value="B12_BINDING"/>
    <property type="match status" value="1"/>
</dbReference>
<keyword evidence="5" id="KW-0411">Iron-sulfur</keyword>
<dbReference type="InterPro" id="IPR023404">
    <property type="entry name" value="rSAM_horseshoe"/>
</dbReference>
<gene>
    <name evidence="8" type="ORF">ACFL27_05615</name>
</gene>
<dbReference type="EMBL" id="JBHPBY010000052">
    <property type="protein sequence ID" value="MFC1849670.1"/>
    <property type="molecule type" value="Genomic_DNA"/>
</dbReference>
<name>A0ABV6YTY3_UNCC1</name>
<evidence type="ECO:0000256" key="4">
    <source>
        <dbReference type="ARBA" id="ARBA00023004"/>
    </source>
</evidence>
<protein>
    <submittedName>
        <fullName evidence="8">B12-binding domain-containing radical SAM protein</fullName>
    </submittedName>
</protein>
<feature type="domain" description="Radical SAM core" evidence="7">
    <location>
        <begin position="209"/>
        <end position="432"/>
    </location>
</feature>
<keyword evidence="2" id="KW-0949">S-adenosyl-L-methionine</keyword>
<keyword evidence="3" id="KW-0479">Metal-binding</keyword>
<evidence type="ECO:0000259" key="6">
    <source>
        <dbReference type="PROSITE" id="PS51332"/>
    </source>
</evidence>
<keyword evidence="4" id="KW-0408">Iron</keyword>
<feature type="domain" description="B12-binding" evidence="6">
    <location>
        <begin position="10"/>
        <end position="190"/>
    </location>
</feature>
<dbReference type="Pfam" id="PF04055">
    <property type="entry name" value="Radical_SAM"/>
    <property type="match status" value="1"/>
</dbReference>
<evidence type="ECO:0000259" key="7">
    <source>
        <dbReference type="PROSITE" id="PS51918"/>
    </source>
</evidence>
<dbReference type="SMART" id="SM00729">
    <property type="entry name" value="Elp3"/>
    <property type="match status" value="1"/>
</dbReference>
<dbReference type="InterPro" id="IPR007197">
    <property type="entry name" value="rSAM"/>
</dbReference>
<comment type="caution">
    <text evidence="8">The sequence shown here is derived from an EMBL/GenBank/DDBJ whole genome shotgun (WGS) entry which is preliminary data.</text>
</comment>
<proteinExistence type="predicted"/>
<dbReference type="PANTHER" id="PTHR43409">
    <property type="entry name" value="ANAEROBIC MAGNESIUM-PROTOPORPHYRIN IX MONOMETHYL ESTER CYCLASE-RELATED"/>
    <property type="match status" value="1"/>
</dbReference>
<dbReference type="SUPFAM" id="SSF102114">
    <property type="entry name" value="Radical SAM enzymes"/>
    <property type="match status" value="1"/>
</dbReference>
<dbReference type="InterPro" id="IPR006638">
    <property type="entry name" value="Elp3/MiaA/NifB-like_rSAM"/>
</dbReference>
<evidence type="ECO:0000256" key="1">
    <source>
        <dbReference type="ARBA" id="ARBA00001966"/>
    </source>
</evidence>
<evidence type="ECO:0000256" key="3">
    <source>
        <dbReference type="ARBA" id="ARBA00022723"/>
    </source>
</evidence>
<dbReference type="CDD" id="cd01335">
    <property type="entry name" value="Radical_SAM"/>
    <property type="match status" value="1"/>
</dbReference>
<evidence type="ECO:0000313" key="9">
    <source>
        <dbReference type="Proteomes" id="UP001594351"/>
    </source>
</evidence>
<dbReference type="PROSITE" id="PS51918">
    <property type="entry name" value="RADICAL_SAM"/>
    <property type="match status" value="1"/>
</dbReference>
<comment type="cofactor">
    <cofactor evidence="1">
        <name>[4Fe-4S] cluster</name>
        <dbReference type="ChEBI" id="CHEBI:49883"/>
    </cofactor>
</comment>
<dbReference type="SFLD" id="SFLDS00029">
    <property type="entry name" value="Radical_SAM"/>
    <property type="match status" value="1"/>
</dbReference>
<dbReference type="PANTHER" id="PTHR43409:SF15">
    <property type="entry name" value="PUTATIVE-RELATED"/>
    <property type="match status" value="1"/>
</dbReference>
<accession>A0ABV6YTY3</accession>
<evidence type="ECO:0000256" key="5">
    <source>
        <dbReference type="ARBA" id="ARBA00023014"/>
    </source>
</evidence>
<dbReference type="Gene3D" id="3.80.30.20">
    <property type="entry name" value="tm_1862 like domain"/>
    <property type="match status" value="1"/>
</dbReference>
<evidence type="ECO:0000256" key="2">
    <source>
        <dbReference type="ARBA" id="ARBA00022691"/>
    </source>
</evidence>
<dbReference type="Proteomes" id="UP001594351">
    <property type="component" value="Unassembled WGS sequence"/>
</dbReference>
<dbReference type="InterPro" id="IPR006158">
    <property type="entry name" value="Cobalamin-bd"/>
</dbReference>